<keyword evidence="3" id="KW-0732">Signal</keyword>
<dbReference type="GeneID" id="117569612"/>
<evidence type="ECO:0000256" key="2">
    <source>
        <dbReference type="SAM" id="MobiDB-lite"/>
    </source>
</evidence>
<protein>
    <submittedName>
        <fullName evidence="5">Larval cuticle protein 1-like</fullName>
    </submittedName>
</protein>
<dbReference type="Pfam" id="PF00379">
    <property type="entry name" value="Chitin_bind_4"/>
    <property type="match status" value="1"/>
</dbReference>
<dbReference type="PROSITE" id="PS00233">
    <property type="entry name" value="CHIT_BIND_RR_1"/>
    <property type="match status" value="1"/>
</dbReference>
<dbReference type="Proteomes" id="UP000515160">
    <property type="component" value="Chromosome 3"/>
</dbReference>
<organism evidence="4 5">
    <name type="scientific">Drosophila albomicans</name>
    <name type="common">Fruit fly</name>
    <dbReference type="NCBI Taxonomy" id="7291"/>
    <lineage>
        <taxon>Eukaryota</taxon>
        <taxon>Metazoa</taxon>
        <taxon>Ecdysozoa</taxon>
        <taxon>Arthropoda</taxon>
        <taxon>Hexapoda</taxon>
        <taxon>Insecta</taxon>
        <taxon>Pterygota</taxon>
        <taxon>Neoptera</taxon>
        <taxon>Endopterygota</taxon>
        <taxon>Diptera</taxon>
        <taxon>Brachycera</taxon>
        <taxon>Muscomorpha</taxon>
        <taxon>Ephydroidea</taxon>
        <taxon>Drosophilidae</taxon>
        <taxon>Drosophila</taxon>
    </lineage>
</organism>
<dbReference type="InterPro" id="IPR031311">
    <property type="entry name" value="CHIT_BIND_RR_consensus"/>
</dbReference>
<evidence type="ECO:0000313" key="4">
    <source>
        <dbReference type="Proteomes" id="UP000515160"/>
    </source>
</evidence>
<reference evidence="5" key="1">
    <citation type="submission" date="2025-08" db="UniProtKB">
        <authorList>
            <consortium name="RefSeq"/>
        </authorList>
    </citation>
    <scope>IDENTIFICATION</scope>
    <source>
        <strain evidence="5">15112-1751.03</strain>
        <tissue evidence="5">Whole Adult</tissue>
    </source>
</reference>
<dbReference type="InterPro" id="IPR050468">
    <property type="entry name" value="Cuticle_Struct_Prot"/>
</dbReference>
<keyword evidence="4" id="KW-1185">Reference proteome</keyword>
<dbReference type="PANTHER" id="PTHR10380:SF237">
    <property type="entry name" value="CUTICULAR PROTEIN 65AU, ISOFORM A-RELATED"/>
    <property type="match status" value="1"/>
</dbReference>
<dbReference type="PANTHER" id="PTHR10380">
    <property type="entry name" value="CUTICLE PROTEIN"/>
    <property type="match status" value="1"/>
</dbReference>
<evidence type="ECO:0000313" key="5">
    <source>
        <dbReference type="RefSeq" id="XP_034106741.1"/>
    </source>
</evidence>
<dbReference type="InterPro" id="IPR000618">
    <property type="entry name" value="Insect_cuticle"/>
</dbReference>
<dbReference type="PROSITE" id="PS51155">
    <property type="entry name" value="CHIT_BIND_RR_2"/>
    <property type="match status" value="1"/>
</dbReference>
<feature type="chain" id="PRO_5043658153" evidence="3">
    <location>
        <begin position="17"/>
        <end position="129"/>
    </location>
</feature>
<gene>
    <name evidence="5" type="primary">LOC117569612</name>
</gene>
<keyword evidence="1" id="KW-0193">Cuticle</keyword>
<dbReference type="GO" id="GO:0008010">
    <property type="term" value="F:structural constituent of chitin-based larval cuticle"/>
    <property type="evidence" value="ECO:0007669"/>
    <property type="project" value="TreeGrafter"/>
</dbReference>
<feature type="signal peptide" evidence="3">
    <location>
        <begin position="1"/>
        <end position="16"/>
    </location>
</feature>
<dbReference type="OrthoDB" id="6343684at2759"/>
<feature type="compositionally biased region" description="Basic and acidic residues" evidence="2">
    <location>
        <begin position="48"/>
        <end position="58"/>
    </location>
</feature>
<feature type="region of interest" description="Disordered" evidence="2">
    <location>
        <begin position="45"/>
        <end position="65"/>
    </location>
</feature>
<accession>A0A6P8WSU5</accession>
<dbReference type="GO" id="GO:0062129">
    <property type="term" value="C:chitin-based extracellular matrix"/>
    <property type="evidence" value="ECO:0007669"/>
    <property type="project" value="TreeGrafter"/>
</dbReference>
<name>A0A6P8WSU5_DROAB</name>
<evidence type="ECO:0000256" key="1">
    <source>
        <dbReference type="ARBA" id="ARBA00022460"/>
    </source>
</evidence>
<proteinExistence type="predicted"/>
<dbReference type="AlphaFoldDB" id="A0A6P8WSU5"/>
<sequence length="129" mass="14367">MFKILMICAIVGLAAAFPEGTPDEVILRSEDVRPDGFESKLELTNGINERRSGDEHGNIRGSFNYTSPEGEHVLITYVADENGYQPSGAVLPTPPPIPVEIQRALEWIALHPYVEKEETETEAEEEKEE</sequence>
<evidence type="ECO:0000256" key="3">
    <source>
        <dbReference type="SAM" id="SignalP"/>
    </source>
</evidence>
<dbReference type="RefSeq" id="XP_034106741.1">
    <property type="nucleotide sequence ID" value="XM_034250850.2"/>
</dbReference>